<name>A0A9J6PD96_9PROT</name>
<sequence>MPRTLIAASLLTGLTLGHTHAATLSNINVPTSGPQCTQAVTDARAMLTGAAVAEKTRTSAAQRIDTAETKCKSGDFAAANRDLTVARTLLTGE</sequence>
<reference evidence="2" key="1">
    <citation type="submission" date="2022-06" db="EMBL/GenBank/DDBJ databases">
        <title>Isolation and Genomics of Futiania mangrovii gen. nov., sp. nov., a Rare and Metabolically-versatile member in the Class Alphaproteobacteria.</title>
        <authorList>
            <person name="Liu L."/>
            <person name="Huang W.-C."/>
            <person name="Pan J."/>
            <person name="Li J."/>
            <person name="Huang Y."/>
            <person name="Du H."/>
            <person name="Liu Y."/>
            <person name="Li M."/>
        </authorList>
    </citation>
    <scope>NUCLEOTIDE SEQUENCE</scope>
    <source>
        <strain evidence="2">FT118</strain>
    </source>
</reference>
<evidence type="ECO:0000256" key="1">
    <source>
        <dbReference type="SAM" id="SignalP"/>
    </source>
</evidence>
<feature type="chain" id="PRO_5039912045" evidence="1">
    <location>
        <begin position="22"/>
        <end position="93"/>
    </location>
</feature>
<feature type="signal peptide" evidence="1">
    <location>
        <begin position="1"/>
        <end position="21"/>
    </location>
</feature>
<proteinExistence type="predicted"/>
<accession>A0A9J6PD96</accession>
<dbReference type="RefSeq" id="WP_269333325.1">
    <property type="nucleotide sequence ID" value="NZ_JAMZFT010000003.1"/>
</dbReference>
<dbReference type="EMBL" id="JAMZFT010000003">
    <property type="protein sequence ID" value="MCP1337357.1"/>
    <property type="molecule type" value="Genomic_DNA"/>
</dbReference>
<dbReference type="AlphaFoldDB" id="A0A9J6PD96"/>
<gene>
    <name evidence="2" type="ORF">NJQ99_13120</name>
</gene>
<evidence type="ECO:0000313" key="3">
    <source>
        <dbReference type="Proteomes" id="UP001055804"/>
    </source>
</evidence>
<organism evidence="2 3">
    <name type="scientific">Futiania mangrovi</name>
    <dbReference type="NCBI Taxonomy" id="2959716"/>
    <lineage>
        <taxon>Bacteria</taxon>
        <taxon>Pseudomonadati</taxon>
        <taxon>Pseudomonadota</taxon>
        <taxon>Alphaproteobacteria</taxon>
        <taxon>Futianiales</taxon>
        <taxon>Futianiaceae</taxon>
        <taxon>Futiania</taxon>
    </lineage>
</organism>
<protein>
    <submittedName>
        <fullName evidence="2">Uncharacterized protein</fullName>
    </submittedName>
</protein>
<comment type="caution">
    <text evidence="2">The sequence shown here is derived from an EMBL/GenBank/DDBJ whole genome shotgun (WGS) entry which is preliminary data.</text>
</comment>
<keyword evidence="1" id="KW-0732">Signal</keyword>
<dbReference type="Proteomes" id="UP001055804">
    <property type="component" value="Unassembled WGS sequence"/>
</dbReference>
<keyword evidence="3" id="KW-1185">Reference proteome</keyword>
<evidence type="ECO:0000313" key="2">
    <source>
        <dbReference type="EMBL" id="MCP1337357.1"/>
    </source>
</evidence>